<evidence type="ECO:0000256" key="4">
    <source>
        <dbReference type="ARBA" id="ARBA00022519"/>
    </source>
</evidence>
<dbReference type="RefSeq" id="WP_086542843.1">
    <property type="nucleotide sequence ID" value="NZ_MSSW01000056.1"/>
</dbReference>
<dbReference type="InterPro" id="IPR005804">
    <property type="entry name" value="FA_desaturase_dom"/>
</dbReference>
<dbReference type="InterPro" id="IPR033885">
    <property type="entry name" value="AlkB/XylM"/>
</dbReference>
<feature type="transmembrane region" description="Helical" evidence="12">
    <location>
        <begin position="133"/>
        <end position="149"/>
    </location>
</feature>
<dbReference type="GO" id="GO:0004497">
    <property type="term" value="F:monooxygenase activity"/>
    <property type="evidence" value="ECO:0007669"/>
    <property type="project" value="UniProtKB-KW"/>
</dbReference>
<reference evidence="14 15" key="1">
    <citation type="submission" date="2018-08" db="EMBL/GenBank/DDBJ databases">
        <title>Genomic Encyclopedia of Archaeal and Bacterial Type Strains, Phase II (KMG-II): from individual species to whole genera.</title>
        <authorList>
            <person name="Goeker M."/>
        </authorList>
    </citation>
    <scope>NUCLEOTIDE SEQUENCE [LARGE SCALE GENOMIC DNA]</scope>
    <source>
        <strain evidence="14 15">DSM 15986</strain>
    </source>
</reference>
<keyword evidence="8" id="KW-0560">Oxidoreductase</keyword>
<evidence type="ECO:0000256" key="7">
    <source>
        <dbReference type="ARBA" id="ARBA00022989"/>
    </source>
</evidence>
<keyword evidence="6" id="KW-0479">Metal-binding</keyword>
<dbReference type="Pfam" id="PF00487">
    <property type="entry name" value="FA_desaturase"/>
    <property type="match status" value="1"/>
</dbReference>
<protein>
    <submittedName>
        <fullName evidence="14">Alkane 1-monooxygenase</fullName>
    </submittedName>
</protein>
<evidence type="ECO:0000256" key="6">
    <source>
        <dbReference type="ARBA" id="ARBA00022723"/>
    </source>
</evidence>
<dbReference type="PANTHER" id="PTHR38674">
    <property type="entry name" value="ALKANE 1-MONOOXYGENASE 1"/>
    <property type="match status" value="1"/>
</dbReference>
<comment type="subcellular location">
    <subcellularLocation>
        <location evidence="1">Cell inner membrane</location>
        <topology evidence="1">Multi-pass membrane protein</topology>
    </subcellularLocation>
</comment>
<evidence type="ECO:0000256" key="12">
    <source>
        <dbReference type="SAM" id="Phobius"/>
    </source>
</evidence>
<dbReference type="EMBL" id="QUNF01000025">
    <property type="protein sequence ID" value="REG81667.1"/>
    <property type="molecule type" value="Genomic_DNA"/>
</dbReference>
<feature type="transmembrane region" description="Helical" evidence="12">
    <location>
        <begin position="101"/>
        <end position="121"/>
    </location>
</feature>
<name>A0A3E0DJN4_9BACT</name>
<evidence type="ECO:0000256" key="9">
    <source>
        <dbReference type="ARBA" id="ARBA00023004"/>
    </source>
</evidence>
<keyword evidence="4" id="KW-0997">Cell inner membrane</keyword>
<dbReference type="AlphaFoldDB" id="A0A3E0DJN4"/>
<feature type="transmembrane region" description="Helical" evidence="12">
    <location>
        <begin position="68"/>
        <end position="89"/>
    </location>
</feature>
<comment type="caution">
    <text evidence="14">The sequence shown here is derived from an EMBL/GenBank/DDBJ whole genome shotgun (WGS) entry which is preliminary data.</text>
</comment>
<evidence type="ECO:0000313" key="14">
    <source>
        <dbReference type="EMBL" id="REG81667.1"/>
    </source>
</evidence>
<dbReference type="GO" id="GO:0005886">
    <property type="term" value="C:plasma membrane"/>
    <property type="evidence" value="ECO:0007669"/>
    <property type="project" value="UniProtKB-SubCell"/>
</dbReference>
<evidence type="ECO:0000256" key="3">
    <source>
        <dbReference type="ARBA" id="ARBA00022475"/>
    </source>
</evidence>
<evidence type="ECO:0000313" key="15">
    <source>
        <dbReference type="Proteomes" id="UP000256405"/>
    </source>
</evidence>
<keyword evidence="5 12" id="KW-0812">Transmembrane</keyword>
<dbReference type="Proteomes" id="UP000256405">
    <property type="component" value="Unassembled WGS sequence"/>
</dbReference>
<feature type="transmembrane region" description="Helical" evidence="12">
    <location>
        <begin position="31"/>
        <end position="48"/>
    </location>
</feature>
<accession>A0A3E0DJN4</accession>
<evidence type="ECO:0000256" key="11">
    <source>
        <dbReference type="ARBA" id="ARBA00023136"/>
    </source>
</evidence>
<keyword evidence="9" id="KW-0408">Iron</keyword>
<evidence type="ECO:0000256" key="2">
    <source>
        <dbReference type="ARBA" id="ARBA00010823"/>
    </source>
</evidence>
<keyword evidence="11 12" id="KW-0472">Membrane</keyword>
<comment type="similarity">
    <text evidence="2">Belongs to the fatty acid desaturase type 1 family. AlkB subfamily.</text>
</comment>
<keyword evidence="15" id="KW-1185">Reference proteome</keyword>
<dbReference type="OrthoDB" id="4759734at2"/>
<evidence type="ECO:0000259" key="13">
    <source>
        <dbReference type="Pfam" id="PF00487"/>
    </source>
</evidence>
<evidence type="ECO:0000256" key="1">
    <source>
        <dbReference type="ARBA" id="ARBA00004429"/>
    </source>
</evidence>
<gene>
    <name evidence="14" type="ORF">C8N25_12511</name>
</gene>
<organism evidence="14 15">
    <name type="scientific">Algoriphagus antarcticus</name>
    <dbReference type="NCBI Taxonomy" id="238540"/>
    <lineage>
        <taxon>Bacteria</taxon>
        <taxon>Pseudomonadati</taxon>
        <taxon>Bacteroidota</taxon>
        <taxon>Cytophagia</taxon>
        <taxon>Cytophagales</taxon>
        <taxon>Cyclobacteriaceae</taxon>
        <taxon>Algoriphagus</taxon>
    </lineage>
</organism>
<dbReference type="CDD" id="cd03512">
    <property type="entry name" value="Alkane-hydroxylase"/>
    <property type="match status" value="1"/>
</dbReference>
<evidence type="ECO:0000256" key="8">
    <source>
        <dbReference type="ARBA" id="ARBA00023002"/>
    </source>
</evidence>
<dbReference type="PANTHER" id="PTHR38674:SF1">
    <property type="entry name" value="ALKANE 1-MONOOXYGENASE 1"/>
    <property type="match status" value="1"/>
</dbReference>
<feature type="transmembrane region" description="Helical" evidence="12">
    <location>
        <begin position="240"/>
        <end position="261"/>
    </location>
</feature>
<sequence length="364" mass="42398">MSIFKKIGFYSVLILPILLMLGVYLGGVTLFLIHGFVFILVPIMDYMISTDRANVPKEAVSQVTQEKFYKLVTFFWVYVQFGILIWGFYIISVSGFSWWEWLAFASGMALITGGIGITVAHELGHKQNSLEQFYSKMLLMTVSYMHFFIEHNRGHHVRVATPEDPATSRFGESFYSFWYRSVVHGYQSAWELERERLSKKGISFWSIKNQMIQFTLMPLLFVGLAFLVSSLVLDRLVWEVPLFFLLQSFLGFSLLELVNYLEHYGMERKKLESGHYERVTPIHSWNASQVVSNFLLFQLQRHSDHHANAHKRYQVLNHYDESPQLPAGYSAMIILALFPPLWFAVMDPRLAQWKKQTFGEELIQ</sequence>
<dbReference type="GO" id="GO:0006629">
    <property type="term" value="P:lipid metabolic process"/>
    <property type="evidence" value="ECO:0007669"/>
    <property type="project" value="InterPro"/>
</dbReference>
<proteinExistence type="inferred from homology"/>
<feature type="transmembrane region" description="Helical" evidence="12">
    <location>
        <begin position="211"/>
        <end position="233"/>
    </location>
</feature>
<keyword evidence="7 12" id="KW-1133">Transmembrane helix</keyword>
<evidence type="ECO:0000256" key="10">
    <source>
        <dbReference type="ARBA" id="ARBA00023033"/>
    </source>
</evidence>
<feature type="transmembrane region" description="Helical" evidence="12">
    <location>
        <begin position="7"/>
        <end position="25"/>
    </location>
</feature>
<keyword evidence="10 14" id="KW-0503">Monooxygenase</keyword>
<feature type="domain" description="Fatty acid desaturase" evidence="13">
    <location>
        <begin position="101"/>
        <end position="329"/>
    </location>
</feature>
<dbReference type="GO" id="GO:0046872">
    <property type="term" value="F:metal ion binding"/>
    <property type="evidence" value="ECO:0007669"/>
    <property type="project" value="UniProtKB-KW"/>
</dbReference>
<keyword evidence="3" id="KW-1003">Cell membrane</keyword>
<evidence type="ECO:0000256" key="5">
    <source>
        <dbReference type="ARBA" id="ARBA00022692"/>
    </source>
</evidence>
<feature type="transmembrane region" description="Helical" evidence="12">
    <location>
        <begin position="327"/>
        <end position="345"/>
    </location>
</feature>